<proteinExistence type="predicted"/>
<reference evidence="2" key="1">
    <citation type="submission" date="2020-10" db="EMBL/GenBank/DDBJ databases">
        <authorList>
            <person name="Gilroy R."/>
        </authorList>
    </citation>
    <scope>NUCLEOTIDE SEQUENCE</scope>
    <source>
        <strain evidence="2">ChiGjej1B1-2707</strain>
    </source>
</reference>
<dbReference type="PANTHER" id="PTHR43451">
    <property type="entry name" value="ACETYLTRANSFERASE (GNAT) FAMILY PROTEIN"/>
    <property type="match status" value="1"/>
</dbReference>
<dbReference type="InterPro" id="IPR052564">
    <property type="entry name" value="N-acetyltrans/Recomb-assoc"/>
</dbReference>
<dbReference type="InterPro" id="IPR016181">
    <property type="entry name" value="Acyl_CoA_acyltransferase"/>
</dbReference>
<dbReference type="SUPFAM" id="SSF55729">
    <property type="entry name" value="Acyl-CoA N-acyltransferases (Nat)"/>
    <property type="match status" value="1"/>
</dbReference>
<comment type="caution">
    <text evidence="2">The sequence shown here is derived from an EMBL/GenBank/DDBJ whole genome shotgun (WGS) entry which is preliminary data.</text>
</comment>
<name>A0A9D0ZZH6_9ACTN</name>
<dbReference type="GO" id="GO:0016747">
    <property type="term" value="F:acyltransferase activity, transferring groups other than amino-acyl groups"/>
    <property type="evidence" value="ECO:0007669"/>
    <property type="project" value="InterPro"/>
</dbReference>
<evidence type="ECO:0000313" key="2">
    <source>
        <dbReference type="EMBL" id="HIR01004.1"/>
    </source>
</evidence>
<accession>A0A9D0ZZH6</accession>
<evidence type="ECO:0000259" key="1">
    <source>
        <dbReference type="PROSITE" id="PS51186"/>
    </source>
</evidence>
<protein>
    <submittedName>
        <fullName evidence="2">GNAT family N-acetyltransferase</fullName>
    </submittedName>
</protein>
<dbReference type="Gene3D" id="3.40.630.30">
    <property type="match status" value="1"/>
</dbReference>
<gene>
    <name evidence="2" type="ORF">IAA69_01870</name>
</gene>
<dbReference type="Pfam" id="PF13673">
    <property type="entry name" value="Acetyltransf_10"/>
    <property type="match status" value="1"/>
</dbReference>
<dbReference type="EMBL" id="DVGB01000023">
    <property type="protein sequence ID" value="HIR01004.1"/>
    <property type="molecule type" value="Genomic_DNA"/>
</dbReference>
<evidence type="ECO:0000313" key="3">
    <source>
        <dbReference type="Proteomes" id="UP000824261"/>
    </source>
</evidence>
<reference evidence="2" key="2">
    <citation type="journal article" date="2021" name="PeerJ">
        <title>Extensive microbial diversity within the chicken gut microbiome revealed by metagenomics and culture.</title>
        <authorList>
            <person name="Gilroy R."/>
            <person name="Ravi A."/>
            <person name="Getino M."/>
            <person name="Pursley I."/>
            <person name="Horton D.L."/>
            <person name="Alikhan N.F."/>
            <person name="Baker D."/>
            <person name="Gharbi K."/>
            <person name="Hall N."/>
            <person name="Watson M."/>
            <person name="Adriaenssens E.M."/>
            <person name="Foster-Nyarko E."/>
            <person name="Jarju S."/>
            <person name="Secka A."/>
            <person name="Antonio M."/>
            <person name="Oren A."/>
            <person name="Chaudhuri R.R."/>
            <person name="La Ragione R."/>
            <person name="Hildebrand F."/>
            <person name="Pallen M.J."/>
        </authorList>
    </citation>
    <scope>NUCLEOTIDE SEQUENCE</scope>
    <source>
        <strain evidence="2">ChiGjej1B1-2707</strain>
    </source>
</reference>
<dbReference type="InterPro" id="IPR000182">
    <property type="entry name" value="GNAT_dom"/>
</dbReference>
<dbReference type="CDD" id="cd04301">
    <property type="entry name" value="NAT_SF"/>
    <property type="match status" value="1"/>
</dbReference>
<sequence>MMVREYRSTDASVLAKLFYETIHTVNARDYTSAQLDAWAPHPPAPVPFDRALCAGRTVVAVEGDQPVGFASMDEGGYLDYLYVSKDCQGRGIATALCDALEAACPAPSFSTKASITARPFFERRGYRVVEHERVERNGVLLDRFAMEK</sequence>
<feature type="domain" description="N-acetyltransferase" evidence="1">
    <location>
        <begin position="1"/>
        <end position="148"/>
    </location>
</feature>
<dbReference type="Proteomes" id="UP000824261">
    <property type="component" value="Unassembled WGS sequence"/>
</dbReference>
<dbReference type="PANTHER" id="PTHR43451:SF1">
    <property type="entry name" value="ACETYLTRANSFERASE"/>
    <property type="match status" value="1"/>
</dbReference>
<organism evidence="2 3">
    <name type="scientific">Candidatus Aveggerthella stercoripullorum</name>
    <dbReference type="NCBI Taxonomy" id="2840688"/>
    <lineage>
        <taxon>Bacteria</taxon>
        <taxon>Bacillati</taxon>
        <taxon>Actinomycetota</taxon>
        <taxon>Coriobacteriia</taxon>
        <taxon>Eggerthellales</taxon>
        <taxon>Eggerthellaceae</taxon>
        <taxon>Eggerthellaceae incertae sedis</taxon>
        <taxon>Candidatus Aveggerthella</taxon>
    </lineage>
</organism>
<dbReference type="PROSITE" id="PS51186">
    <property type="entry name" value="GNAT"/>
    <property type="match status" value="1"/>
</dbReference>
<dbReference type="AlphaFoldDB" id="A0A9D0ZZH6"/>